<dbReference type="HAMAP" id="MF_01411">
    <property type="entry name" value="LPS_assembly_LptD"/>
    <property type="match status" value="1"/>
</dbReference>
<dbReference type="RefSeq" id="WP_245813006.1">
    <property type="nucleotide sequence ID" value="NZ_FSRO01000001.1"/>
</dbReference>
<feature type="domain" description="LptD C-terminal" evidence="6">
    <location>
        <begin position="289"/>
        <end position="651"/>
    </location>
</feature>
<dbReference type="GO" id="GO:0009279">
    <property type="term" value="C:cell outer membrane"/>
    <property type="evidence" value="ECO:0007669"/>
    <property type="project" value="UniProtKB-SubCell"/>
</dbReference>
<reference evidence="7 8" key="1">
    <citation type="submission" date="2016-12" db="EMBL/GenBank/DDBJ databases">
        <authorList>
            <person name="Song W.-J."/>
            <person name="Kurnit D.M."/>
        </authorList>
    </citation>
    <scope>NUCLEOTIDE SEQUENCE [LARGE SCALE GENOMIC DNA]</scope>
    <source>
        <strain evidence="7 8">ATCC 49181</strain>
    </source>
</reference>
<dbReference type="GO" id="GO:0043165">
    <property type="term" value="P:Gram-negative-bacterium-type cell outer membrane assembly"/>
    <property type="evidence" value="ECO:0007669"/>
    <property type="project" value="UniProtKB-UniRule"/>
</dbReference>
<keyword evidence="1 4" id="KW-0732">Signal</keyword>
<proteinExistence type="inferred from homology"/>
<dbReference type="Pfam" id="PF03968">
    <property type="entry name" value="LptD_N"/>
    <property type="match status" value="1"/>
</dbReference>
<dbReference type="Gene3D" id="2.60.450.10">
    <property type="entry name" value="Lipopolysaccharide (LPS) transport protein A like domain"/>
    <property type="match status" value="1"/>
</dbReference>
<evidence type="ECO:0000313" key="7">
    <source>
        <dbReference type="EMBL" id="SIO39344.1"/>
    </source>
</evidence>
<feature type="chain" id="PRO_5013410779" description="LPS-assembly protein LptD" evidence="4">
    <location>
        <begin position="26"/>
        <end position="734"/>
    </location>
</feature>
<dbReference type="Proteomes" id="UP000185062">
    <property type="component" value="Unassembled WGS sequence"/>
</dbReference>
<evidence type="ECO:0000313" key="8">
    <source>
        <dbReference type="Proteomes" id="UP000185062"/>
    </source>
</evidence>
<dbReference type="STRING" id="44575.SAMN05216419_1003102"/>
<dbReference type="AlphaFoldDB" id="A0A1N6J4T2"/>
<dbReference type="EMBL" id="FSRO01000001">
    <property type="protein sequence ID" value="SIO39344.1"/>
    <property type="molecule type" value="Genomic_DNA"/>
</dbReference>
<dbReference type="PANTHER" id="PTHR30189">
    <property type="entry name" value="LPS-ASSEMBLY PROTEIN"/>
    <property type="match status" value="1"/>
</dbReference>
<comment type="function">
    <text evidence="4">Together with LptE, is involved in the assembly of lipopolysaccharide (LPS) at the surface of the outer membrane.</text>
</comment>
<comment type="similarity">
    <text evidence="4">Belongs to the LptD family.</text>
</comment>
<feature type="domain" description="Organic solvent tolerance-like N-terminal" evidence="5">
    <location>
        <begin position="52"/>
        <end position="183"/>
    </location>
</feature>
<dbReference type="InterPro" id="IPR020889">
    <property type="entry name" value="LipoPS_assembly_LptD"/>
</dbReference>
<name>A0A1N6J4T2_9PROT</name>
<keyword evidence="8" id="KW-1185">Reference proteome</keyword>
<dbReference type="GO" id="GO:1990351">
    <property type="term" value="C:transporter complex"/>
    <property type="evidence" value="ECO:0007669"/>
    <property type="project" value="TreeGrafter"/>
</dbReference>
<dbReference type="eggNOG" id="COG1452">
    <property type="taxonomic scope" value="Bacteria"/>
</dbReference>
<evidence type="ECO:0000256" key="4">
    <source>
        <dbReference type="HAMAP-Rule" id="MF_01411"/>
    </source>
</evidence>
<protein>
    <recommendedName>
        <fullName evidence="4">LPS-assembly protein LptD</fullName>
    </recommendedName>
</protein>
<evidence type="ECO:0000256" key="1">
    <source>
        <dbReference type="ARBA" id="ARBA00022729"/>
    </source>
</evidence>
<gene>
    <name evidence="4" type="primary">lptD</name>
    <name evidence="7" type="ORF">SAMN02743940_2315</name>
</gene>
<comment type="subunit">
    <text evidence="4">Component of the lipopolysaccharide transport and assembly complex. Interacts with LptE and LptA.</text>
</comment>
<comment type="subcellular location">
    <subcellularLocation>
        <location evidence="4">Cell outer membrane</location>
    </subcellularLocation>
</comment>
<evidence type="ECO:0000256" key="2">
    <source>
        <dbReference type="ARBA" id="ARBA00023136"/>
    </source>
</evidence>
<sequence length="734" mass="82042" precursor="true">MMKTQLFRSASFLFVSLLISLNVFADESSPEPGKESDSLTPITTPQKKPIFIDADRIHGYYKQEIEAVGDAKLRRGDQSISADRMKYFQDTEDTEAEGHVRLERAKDTLEGTDLQLNLETETGYLSQPNYYMRDGSGRGTGSILLFEGDDNYRLKQGSYTTCPVGNDDWYIRADDLEINNDEEVGTARNVSVLFKDVPILYLPWMSFSYNGKRKTGMLAPIFGNTARSGGDLALPFYWNIAPNIDATIAPRLMTKRGIMVNNELRYMGSSFMGQVLADVLPDDLDTNQTRYGISFMHSQYLGKGWSSNLNYNSVSDDLFFRDLANNLAQTSRTNLLQQGVVSYHGDLGVGGVLGFSAMVQRFQTLQDPRALIISPYKRLPQLSLTAIKRNVAGIDFDFNSSWTNFSHPTLVDGQRLTLFPNVSVPLRNAFGYLTPKIGLHYTRYNLSSSTELRGENTDRTIPILSLDSGVVFDRETALSGKTFIQTLEPRAFYVYVPFKDQSQLPNFDSAESDFSFAQMLTENRFSGSDRINDANQITLALTSRLLEPGTGIERLRIAIGQQFRFIDRDVTLNSPQVTSGRADFIAALSGRLTPEISADTNIQLDENELRTEKIRTGLSYQPELGKVVNLGYRFTRDVLEQVDASTQWPISGGLHGVVGVNYSLRDDKILAGLAGLEYSSCCWALRVVLQRLTTATQKTSTAFFVQLELNGLMEIGTNPLRVLQQNIPGYSSIH</sequence>
<accession>A0A1N6J4T2</accession>
<dbReference type="InterPro" id="IPR050218">
    <property type="entry name" value="LptD"/>
</dbReference>
<dbReference type="GO" id="GO:0015920">
    <property type="term" value="P:lipopolysaccharide transport"/>
    <property type="evidence" value="ECO:0007669"/>
    <property type="project" value="InterPro"/>
</dbReference>
<dbReference type="PANTHER" id="PTHR30189:SF1">
    <property type="entry name" value="LPS-ASSEMBLY PROTEIN LPTD"/>
    <property type="match status" value="1"/>
</dbReference>
<comment type="caution">
    <text evidence="4">Lacks conserved residue(s) required for the propagation of feature annotation.</text>
</comment>
<dbReference type="InterPro" id="IPR007543">
    <property type="entry name" value="LptD_C"/>
</dbReference>
<evidence type="ECO:0000259" key="6">
    <source>
        <dbReference type="Pfam" id="PF04453"/>
    </source>
</evidence>
<feature type="signal peptide" evidence="4">
    <location>
        <begin position="1"/>
        <end position="25"/>
    </location>
</feature>
<evidence type="ECO:0000256" key="3">
    <source>
        <dbReference type="ARBA" id="ARBA00023237"/>
    </source>
</evidence>
<keyword evidence="2 4" id="KW-0472">Membrane</keyword>
<organism evidence="7 8">
    <name type="scientific">Nitrosomonas cryotolerans ATCC 49181</name>
    <dbReference type="NCBI Taxonomy" id="1131553"/>
    <lineage>
        <taxon>Bacteria</taxon>
        <taxon>Pseudomonadati</taxon>
        <taxon>Pseudomonadota</taxon>
        <taxon>Betaproteobacteria</taxon>
        <taxon>Nitrosomonadales</taxon>
        <taxon>Nitrosomonadaceae</taxon>
        <taxon>Nitrosomonas</taxon>
    </lineage>
</organism>
<evidence type="ECO:0000259" key="5">
    <source>
        <dbReference type="Pfam" id="PF03968"/>
    </source>
</evidence>
<keyword evidence="3 4" id="KW-0998">Cell outer membrane</keyword>
<dbReference type="Pfam" id="PF04453">
    <property type="entry name" value="LptD"/>
    <property type="match status" value="1"/>
</dbReference>
<dbReference type="InterPro" id="IPR005653">
    <property type="entry name" value="OstA-like_N"/>
</dbReference>